<proteinExistence type="predicted"/>
<dbReference type="HOGENOM" id="CLU_096783_0_0_14"/>
<dbReference type="EMBL" id="FR773153">
    <property type="protein sequence ID" value="CBY92432.1"/>
    <property type="molecule type" value="Genomic_DNA"/>
</dbReference>
<dbReference type="AlphaFoldDB" id="E8ZH11"/>
<name>E8ZH11_MYCHL</name>
<evidence type="ECO:0000313" key="1">
    <source>
        <dbReference type="EMBL" id="CBY92432.1"/>
    </source>
</evidence>
<keyword evidence="2" id="KW-1185">Reference proteome</keyword>
<organism evidence="1 2">
    <name type="scientific">Mycoplasma haemofelis (strain Langford 1)</name>
    <name type="common">Haemobartonella felis</name>
    <dbReference type="NCBI Taxonomy" id="941640"/>
    <lineage>
        <taxon>Bacteria</taxon>
        <taxon>Bacillati</taxon>
        <taxon>Mycoplasmatota</taxon>
        <taxon>Mollicutes</taxon>
        <taxon>Mycoplasmataceae</taxon>
        <taxon>Mycoplasma</taxon>
    </lineage>
</organism>
<gene>
    <name evidence="1" type="ordered locus">HF1_04240</name>
</gene>
<evidence type="ECO:0000313" key="2">
    <source>
        <dbReference type="Proteomes" id="UP000008637"/>
    </source>
</evidence>
<dbReference type="OrthoDB" id="9815750at2"/>
<reference evidence="1 2" key="1">
    <citation type="journal article" date="2011" name="J. Bacteriol.">
        <title>Complete genome sequence of Mycoplasma haemofelis, a hemotropic mycoplasma.</title>
        <authorList>
            <person name="Barker E.N."/>
            <person name="Helps C.R."/>
            <person name="Peters I.R."/>
            <person name="Darby A.C."/>
            <person name="Radford A.D."/>
            <person name="Tasker S."/>
        </authorList>
    </citation>
    <scope>NUCLEOTIDE SEQUENCE [LARGE SCALE GENOMIC DNA]</scope>
    <source>
        <strain evidence="1 2">Langford 1</strain>
    </source>
</reference>
<dbReference type="KEGG" id="mha:HF1_04240"/>
<sequence length="201" mass="22370">MSLPMKMCLGCAGAAGVSGAGYLGYKLLPQKETFKSKYSLAVDGFLSNRAIIDKKLGILKEADSNPKNEDLKIAKQKKKDSRDEEARTAFEKGCKAIHEEPIDSQYLDDFKKYCSFNNGDKIASGKSLVSEKANFDNHWNSFNGKTLDGLQKGFVEIHKSKKDAADDSWKEKMLGECKRLSDEIFEGEIPNFKDYCTKNGG</sequence>
<protein>
    <submittedName>
        <fullName evidence="1">Uncharacterized protein</fullName>
    </submittedName>
</protein>
<dbReference type="Proteomes" id="UP000008637">
    <property type="component" value="Chromosome"/>
</dbReference>
<accession>E8ZH11</accession>